<dbReference type="OrthoDB" id="2448405at2759"/>
<evidence type="ECO:0000259" key="3">
    <source>
        <dbReference type="PROSITE" id="PS50836"/>
    </source>
</evidence>
<feature type="non-terminal residue" evidence="4">
    <location>
        <position position="1"/>
    </location>
</feature>
<feature type="compositionally biased region" description="Polar residues" evidence="2">
    <location>
        <begin position="262"/>
        <end position="275"/>
    </location>
</feature>
<feature type="domain" description="DOMON" evidence="3">
    <location>
        <begin position="13"/>
        <end position="145"/>
    </location>
</feature>
<keyword evidence="5" id="KW-1185">Reference proteome</keyword>
<reference evidence="4" key="1">
    <citation type="submission" date="2022-01" db="EMBL/GenBank/DDBJ databases">
        <authorList>
            <person name="King R."/>
        </authorList>
    </citation>
    <scope>NUCLEOTIDE SEQUENCE</scope>
</reference>
<dbReference type="CDD" id="cd09631">
    <property type="entry name" value="DOMON_DOH"/>
    <property type="match status" value="1"/>
</dbReference>
<name>A0A9P0D791_9CUCU</name>
<dbReference type="PANTHER" id="PTHR24036:SF13">
    <property type="entry name" value="PROTEIN SKELETOR, ISOFORMS D_E"/>
    <property type="match status" value="1"/>
</dbReference>
<feature type="region of interest" description="Disordered" evidence="2">
    <location>
        <begin position="1017"/>
        <end position="1045"/>
    </location>
</feature>
<accession>A0A9P0D791</accession>
<evidence type="ECO:0000256" key="2">
    <source>
        <dbReference type="SAM" id="MobiDB-lite"/>
    </source>
</evidence>
<gene>
    <name evidence="4" type="ORF">PSYICH_LOCUS11759</name>
</gene>
<dbReference type="PROSITE" id="PS50836">
    <property type="entry name" value="DOMON"/>
    <property type="match status" value="1"/>
</dbReference>
<dbReference type="Pfam" id="PF03351">
    <property type="entry name" value="DOMON"/>
    <property type="match status" value="1"/>
</dbReference>
<evidence type="ECO:0000256" key="1">
    <source>
        <dbReference type="ARBA" id="ARBA00022737"/>
    </source>
</evidence>
<dbReference type="InterPro" id="IPR057443">
    <property type="entry name" value="At5g54830-like"/>
</dbReference>
<organism evidence="4 5">
    <name type="scientific">Psylliodes chrysocephalus</name>
    <dbReference type="NCBI Taxonomy" id="3402493"/>
    <lineage>
        <taxon>Eukaryota</taxon>
        <taxon>Metazoa</taxon>
        <taxon>Ecdysozoa</taxon>
        <taxon>Arthropoda</taxon>
        <taxon>Hexapoda</taxon>
        <taxon>Insecta</taxon>
        <taxon>Pterygota</taxon>
        <taxon>Neoptera</taxon>
        <taxon>Endopterygota</taxon>
        <taxon>Coleoptera</taxon>
        <taxon>Polyphaga</taxon>
        <taxon>Cucujiformia</taxon>
        <taxon>Chrysomeloidea</taxon>
        <taxon>Chrysomelidae</taxon>
        <taxon>Galerucinae</taxon>
        <taxon>Alticini</taxon>
        <taxon>Psylliodes</taxon>
    </lineage>
</organism>
<feature type="region of interest" description="Disordered" evidence="2">
    <location>
        <begin position="201"/>
        <end position="284"/>
    </location>
</feature>
<dbReference type="Proteomes" id="UP001153636">
    <property type="component" value="Chromosome 6"/>
</dbReference>
<dbReference type="SMART" id="SM00664">
    <property type="entry name" value="DoH"/>
    <property type="match status" value="1"/>
</dbReference>
<dbReference type="InterPro" id="IPR045266">
    <property type="entry name" value="DOH_DOMON"/>
</dbReference>
<dbReference type="AlphaFoldDB" id="A0A9P0D791"/>
<dbReference type="InterPro" id="IPR052126">
    <property type="entry name" value="Spindle_Org/Thrombomodulin"/>
</dbReference>
<sequence>QSKLNCEVLFDDLAFEVRWAVAGESIVLQLVAKLDNKEYMSFGLSGDDSRTVMIGGDVVVAWVDKQTLKGYAEDYYLDDKSQCSGPAGSCPDNKLSENSNNIRLLNAAMVNGYSIVTYQRPLKASDQFDRSILTNNSQAIIWAIGPLNQRNEVSFHSRYLKKNHFIDFARPAKWNCPMPEIEQPSMTAVYAATNVRTTPALTSSEEEYYDEPTTSAPKRTNVRRRGPSRGTPRPTSQESSEDSAPLPSRTKEQAQPSRRRGTQSSRTPEVNQRRNQTSKRSDAWVIPPIECNEPEDGVFYAQLGPTGGKRGYPAITGHVGWGISWYINGLLIPEIHVVRGKKYNFVVEGGDEPDISAKYHPFYITDDPVGGFAYKTAEERKNIKIYAGVRKDKEGNIIPTGTGRLCTWTQTGDLDADDYASFGAYQRVLELKCDQNEPGIVEWTPDRNTPDTVYYQCFTHRFLGWKIHVHDSCDRLPAASELHPAIVPAPKNILNKSDVDLEESPSVSVETRVKQNNILKEDNEDKDTKSIISEKVEDQPNEQLPNLNLSQSTQSFIPIHHVRNGPALYSFNLRQTQPNLHYFRPSTLLNTGYETTKIRPDIQYSFTSTTSTSTTTTTTSTTEKPITITKLNDNIAVASDNFNQTYLMPPPVQYQNIIYRRPINYVPVPGKVIHQNPVGLRYYGLPAKSYKKSLIRIPNHRPYKQKMYPNASPYVLIQSTPLITKSPIESQINTYTEKPRIEQVKNIEISPQQASTEKEPEIQTAPSTSFADITPNFRWPAFNTGFKPGSIKIESGFKPIITKEFEERVDNEPVVEYESEKGVIQVNGTDNFETKPIQVFEPMFIPSPTFKPSKQKPIKVTKRVVPKKKGYEYMKIIVKRPRAVIQDEEDPDEPIAEANERSESYYLPPTNAKPVEVVRQPSDIDLDLPESNPMLGTPPDIVITYDGKKLSGQSLTAKLNDRPSVITQRLSKASAYITARPQFGRFRGELPPLNIDFINKNGPQLQSSAGVLNRELDTPSLPSESDQRISSTRLSRIKSYGDESN</sequence>
<dbReference type="InterPro" id="IPR005018">
    <property type="entry name" value="DOMON_domain"/>
</dbReference>
<keyword evidence="1" id="KW-0677">Repeat</keyword>
<evidence type="ECO:0000313" key="5">
    <source>
        <dbReference type="Proteomes" id="UP001153636"/>
    </source>
</evidence>
<dbReference type="EMBL" id="OV651818">
    <property type="protein sequence ID" value="CAH1112811.1"/>
    <property type="molecule type" value="Genomic_DNA"/>
</dbReference>
<dbReference type="PANTHER" id="PTHR24036">
    <property type="entry name" value="SKELETOR-RELATED"/>
    <property type="match status" value="1"/>
</dbReference>
<protein>
    <recommendedName>
        <fullName evidence="3">DOMON domain-containing protein</fullName>
    </recommendedName>
</protein>
<feature type="compositionally biased region" description="Polar residues" evidence="2">
    <location>
        <begin position="1020"/>
        <end position="1034"/>
    </location>
</feature>
<evidence type="ECO:0000313" key="4">
    <source>
        <dbReference type="EMBL" id="CAH1112811.1"/>
    </source>
</evidence>
<proteinExistence type="predicted"/>
<dbReference type="Pfam" id="PF25489">
    <property type="entry name" value="At5g54830"/>
    <property type="match status" value="1"/>
</dbReference>